<comment type="caution">
    <text evidence="2">The sequence shown here is derived from an EMBL/GenBank/DDBJ whole genome shotgun (WGS) entry which is preliminary data.</text>
</comment>
<dbReference type="PANTHER" id="PTHR47074">
    <property type="entry name" value="BNAC02G40300D PROTEIN"/>
    <property type="match status" value="1"/>
</dbReference>
<dbReference type="CDD" id="cd06222">
    <property type="entry name" value="RNase_H_like"/>
    <property type="match status" value="1"/>
</dbReference>
<evidence type="ECO:0000313" key="2">
    <source>
        <dbReference type="EMBL" id="KAL0345780.1"/>
    </source>
</evidence>
<organism evidence="2">
    <name type="scientific">Sesamum radiatum</name>
    <name type="common">Black benniseed</name>
    <dbReference type="NCBI Taxonomy" id="300843"/>
    <lineage>
        <taxon>Eukaryota</taxon>
        <taxon>Viridiplantae</taxon>
        <taxon>Streptophyta</taxon>
        <taxon>Embryophyta</taxon>
        <taxon>Tracheophyta</taxon>
        <taxon>Spermatophyta</taxon>
        <taxon>Magnoliopsida</taxon>
        <taxon>eudicotyledons</taxon>
        <taxon>Gunneridae</taxon>
        <taxon>Pentapetalae</taxon>
        <taxon>asterids</taxon>
        <taxon>lamiids</taxon>
        <taxon>Lamiales</taxon>
        <taxon>Pedaliaceae</taxon>
        <taxon>Sesamum</taxon>
    </lineage>
</organism>
<evidence type="ECO:0000259" key="1">
    <source>
        <dbReference type="Pfam" id="PF13456"/>
    </source>
</evidence>
<dbReference type="InterPro" id="IPR044730">
    <property type="entry name" value="RNase_H-like_dom_plant"/>
</dbReference>
<name>A0AAW2NPG9_SESRA</name>
<dbReference type="GO" id="GO:0004523">
    <property type="term" value="F:RNA-DNA hybrid ribonuclease activity"/>
    <property type="evidence" value="ECO:0007669"/>
    <property type="project" value="InterPro"/>
</dbReference>
<dbReference type="PANTHER" id="PTHR47074:SF11">
    <property type="entry name" value="REVERSE TRANSCRIPTASE-LIKE PROTEIN"/>
    <property type="match status" value="1"/>
</dbReference>
<reference evidence="2" key="2">
    <citation type="journal article" date="2024" name="Plant">
        <title>Genomic evolution and insights into agronomic trait innovations of Sesamum species.</title>
        <authorList>
            <person name="Miao H."/>
            <person name="Wang L."/>
            <person name="Qu L."/>
            <person name="Liu H."/>
            <person name="Sun Y."/>
            <person name="Le M."/>
            <person name="Wang Q."/>
            <person name="Wei S."/>
            <person name="Zheng Y."/>
            <person name="Lin W."/>
            <person name="Duan Y."/>
            <person name="Cao H."/>
            <person name="Xiong S."/>
            <person name="Wang X."/>
            <person name="Wei L."/>
            <person name="Li C."/>
            <person name="Ma Q."/>
            <person name="Ju M."/>
            <person name="Zhao R."/>
            <person name="Li G."/>
            <person name="Mu C."/>
            <person name="Tian Q."/>
            <person name="Mei H."/>
            <person name="Zhang T."/>
            <person name="Gao T."/>
            <person name="Zhang H."/>
        </authorList>
    </citation>
    <scope>NUCLEOTIDE SEQUENCE</scope>
    <source>
        <strain evidence="2">G02</strain>
    </source>
</reference>
<dbReference type="AlphaFoldDB" id="A0AAW2NPG9"/>
<feature type="domain" description="RNase H type-1" evidence="1">
    <location>
        <begin position="9"/>
        <end position="121"/>
    </location>
</feature>
<dbReference type="InterPro" id="IPR036397">
    <property type="entry name" value="RNaseH_sf"/>
</dbReference>
<proteinExistence type="predicted"/>
<protein>
    <recommendedName>
        <fullName evidence="1">RNase H type-1 domain-containing protein</fullName>
    </recommendedName>
</protein>
<reference evidence="2" key="1">
    <citation type="submission" date="2020-06" db="EMBL/GenBank/DDBJ databases">
        <authorList>
            <person name="Li T."/>
            <person name="Hu X."/>
            <person name="Zhang T."/>
            <person name="Song X."/>
            <person name="Zhang H."/>
            <person name="Dai N."/>
            <person name="Sheng W."/>
            <person name="Hou X."/>
            <person name="Wei L."/>
        </authorList>
    </citation>
    <scope>NUCLEOTIDE SEQUENCE</scope>
    <source>
        <strain evidence="2">G02</strain>
        <tissue evidence="2">Leaf</tissue>
    </source>
</reference>
<dbReference type="Gene3D" id="3.30.420.10">
    <property type="entry name" value="Ribonuclease H-like superfamily/Ribonuclease H"/>
    <property type="match status" value="1"/>
</dbReference>
<sequence length="139" mass="15196">MVSTIKVNFDRATFPKSGSAGGGDVAHDAKGKCAGKRRMYFQFRAEPKHIELLAAATAVELCLDRGWLQVVIEGDCISIIDKLARKEEDGSVLGPLLQDVKDNARNIPSCVFSHVQRSANVEGLGILFSKMVLHLLLHH</sequence>
<dbReference type="InterPro" id="IPR012337">
    <property type="entry name" value="RNaseH-like_sf"/>
</dbReference>
<dbReference type="EMBL" id="JACGWJ010000019">
    <property type="protein sequence ID" value="KAL0345780.1"/>
    <property type="molecule type" value="Genomic_DNA"/>
</dbReference>
<gene>
    <name evidence="2" type="ORF">Sradi_4409300</name>
</gene>
<dbReference type="SUPFAM" id="SSF53098">
    <property type="entry name" value="Ribonuclease H-like"/>
    <property type="match status" value="1"/>
</dbReference>
<dbReference type="Pfam" id="PF13456">
    <property type="entry name" value="RVT_3"/>
    <property type="match status" value="1"/>
</dbReference>
<accession>A0AAW2NPG9</accession>
<dbReference type="InterPro" id="IPR002156">
    <property type="entry name" value="RNaseH_domain"/>
</dbReference>
<dbReference type="GO" id="GO:0003676">
    <property type="term" value="F:nucleic acid binding"/>
    <property type="evidence" value="ECO:0007669"/>
    <property type="project" value="InterPro"/>
</dbReference>
<dbReference type="InterPro" id="IPR052929">
    <property type="entry name" value="RNase_H-like_EbsB-rel"/>
</dbReference>